<dbReference type="Gene3D" id="3.90.780.10">
    <property type="entry name" value="5'-Nucleotidase, C-terminal domain"/>
    <property type="match status" value="1"/>
</dbReference>
<dbReference type="Pfam" id="PF00149">
    <property type="entry name" value="Metallophos"/>
    <property type="match status" value="1"/>
</dbReference>
<evidence type="ECO:0000259" key="4">
    <source>
        <dbReference type="Pfam" id="PF00149"/>
    </source>
</evidence>
<sequence length="637" mass="68048">MATLGCRCWQHERQRKVDGDGPDDGATAHLRLLATTDLHAHLLPYDDHADRPLPGTGLVQAARLIRRLRAEAPGGLAILLDNGDVFQGTLLADWLAGRGPDAPPPSGPHPMVAAMNALAYDAGTMGNHDFNHGLPFLLSTLGAAAFPMVSTNVRTAAGRPLLRPSVILDRIAKDEQGRTHSLRIGVLGVAPPQIERWDSLVLRGAVRVQDIVPAAAAEIARLRAQGADLVVALCHSGIGGPRPEPFQENAALPLAALPGLDALILGHTHRAFPGPGWAATEGMDPVAGTLHGRPAVQAGAFGGHVGVIDLALRREARAWRVAAHRVRAEPVPPDLPLDEELAALAVPYQRRLSEAATRPIGTTRVPLQSHFSLVASDATLDVLADALRHEARHMLAGTPAEVLPVLAAVAPFKAGGRSGPGHYIDIPPGPVALRQGAELYIHPNAFCVVEIKGAGLRDWLERSAAIFRTLTPGDTDQPLLDEEMPPYNFDVIDGLSWVIDPLGPPRTDRDGRVTDPAARRVRDLRHDGRPVTDGDRFALVTNSYRLGGGGGFAAAQAAHPLIQSTRGIRDIVQAHLRRAGPLDPAPRPRWRFAPHPGTAAWFDSGPGAARHLPAVADRRIEPLHPAPGGFHRFRLWL</sequence>
<evidence type="ECO:0000256" key="3">
    <source>
        <dbReference type="RuleBase" id="RU362119"/>
    </source>
</evidence>
<dbReference type="GO" id="GO:0009166">
    <property type="term" value="P:nucleotide catabolic process"/>
    <property type="evidence" value="ECO:0007669"/>
    <property type="project" value="InterPro"/>
</dbReference>
<keyword evidence="7" id="KW-1185">Reference proteome</keyword>
<evidence type="ECO:0000313" key="7">
    <source>
        <dbReference type="Proteomes" id="UP000305709"/>
    </source>
</evidence>
<dbReference type="PANTHER" id="PTHR11575:SF6">
    <property type="entry name" value="2',3'-CYCLIC-NUCLEOTIDE 2'-PHOSPHODIESTERASE_3'-NUCLEOTIDASE"/>
    <property type="match status" value="1"/>
</dbReference>
<dbReference type="Pfam" id="PF02872">
    <property type="entry name" value="5_nucleotid_C"/>
    <property type="match status" value="1"/>
</dbReference>
<name>A0A5C4N7U9_9RHOB</name>
<evidence type="ECO:0000256" key="1">
    <source>
        <dbReference type="ARBA" id="ARBA00006654"/>
    </source>
</evidence>
<dbReference type="InterPro" id="IPR036907">
    <property type="entry name" value="5'-Nucleotdase_C_sf"/>
</dbReference>
<dbReference type="InterPro" id="IPR008334">
    <property type="entry name" value="5'-Nucleotdase_C"/>
</dbReference>
<dbReference type="GO" id="GO:0000166">
    <property type="term" value="F:nucleotide binding"/>
    <property type="evidence" value="ECO:0007669"/>
    <property type="project" value="UniProtKB-KW"/>
</dbReference>
<gene>
    <name evidence="6" type="ORF">FHG71_19015</name>
</gene>
<dbReference type="InterPro" id="IPR006146">
    <property type="entry name" value="5'-Nucleotdase_CS"/>
</dbReference>
<evidence type="ECO:0000313" key="6">
    <source>
        <dbReference type="EMBL" id="TNC63912.1"/>
    </source>
</evidence>
<dbReference type="GO" id="GO:0030288">
    <property type="term" value="C:outer membrane-bounded periplasmic space"/>
    <property type="evidence" value="ECO:0007669"/>
    <property type="project" value="TreeGrafter"/>
</dbReference>
<comment type="similarity">
    <text evidence="1 3">Belongs to the 5'-nucleotidase family.</text>
</comment>
<evidence type="ECO:0000256" key="2">
    <source>
        <dbReference type="ARBA" id="ARBA00022729"/>
    </source>
</evidence>
<dbReference type="PANTHER" id="PTHR11575">
    <property type="entry name" value="5'-NUCLEOTIDASE-RELATED"/>
    <property type="match status" value="1"/>
</dbReference>
<dbReference type="EMBL" id="VDFV01000046">
    <property type="protein sequence ID" value="TNC63912.1"/>
    <property type="molecule type" value="Genomic_DNA"/>
</dbReference>
<evidence type="ECO:0000259" key="5">
    <source>
        <dbReference type="Pfam" id="PF02872"/>
    </source>
</evidence>
<accession>A0A5C4N7U9</accession>
<dbReference type="Gene3D" id="3.60.21.10">
    <property type="match status" value="1"/>
</dbReference>
<dbReference type="InterPro" id="IPR006179">
    <property type="entry name" value="5_nucleotidase/apyrase"/>
</dbReference>
<dbReference type="InterPro" id="IPR004843">
    <property type="entry name" value="Calcineurin-like_PHP"/>
</dbReference>
<feature type="domain" description="Calcineurin-like phosphoesterase" evidence="4">
    <location>
        <begin position="30"/>
        <end position="270"/>
    </location>
</feature>
<keyword evidence="3" id="KW-0547">Nucleotide-binding</keyword>
<keyword evidence="2" id="KW-0732">Signal</keyword>
<dbReference type="PRINTS" id="PR01607">
    <property type="entry name" value="APYRASEFAMLY"/>
</dbReference>
<dbReference type="AlphaFoldDB" id="A0A5C4N7U9"/>
<dbReference type="GO" id="GO:0016788">
    <property type="term" value="F:hydrolase activity, acting on ester bonds"/>
    <property type="evidence" value="ECO:0007669"/>
    <property type="project" value="InterPro"/>
</dbReference>
<organism evidence="6 7">
    <name type="scientific">Rubellimicrobium roseum</name>
    <dbReference type="NCBI Taxonomy" id="687525"/>
    <lineage>
        <taxon>Bacteria</taxon>
        <taxon>Pseudomonadati</taxon>
        <taxon>Pseudomonadota</taxon>
        <taxon>Alphaproteobacteria</taxon>
        <taxon>Rhodobacterales</taxon>
        <taxon>Roseobacteraceae</taxon>
        <taxon>Rubellimicrobium</taxon>
    </lineage>
</organism>
<dbReference type="NCBIfam" id="NF006938">
    <property type="entry name" value="PRK09420.1"/>
    <property type="match status" value="1"/>
</dbReference>
<dbReference type="SUPFAM" id="SSF56300">
    <property type="entry name" value="Metallo-dependent phosphatases"/>
    <property type="match status" value="1"/>
</dbReference>
<dbReference type="Proteomes" id="UP000305709">
    <property type="component" value="Unassembled WGS sequence"/>
</dbReference>
<proteinExistence type="inferred from homology"/>
<dbReference type="InterPro" id="IPR029052">
    <property type="entry name" value="Metallo-depent_PP-like"/>
</dbReference>
<protein>
    <submittedName>
        <fullName evidence="6">Bifunctional 2',3'-cyclic-nucleotide 2'-phosphodiesterase/3'-nucleotidase</fullName>
    </submittedName>
</protein>
<dbReference type="GO" id="GO:0046872">
    <property type="term" value="F:metal ion binding"/>
    <property type="evidence" value="ECO:0007669"/>
    <property type="project" value="InterPro"/>
</dbReference>
<dbReference type="OrthoDB" id="9803927at2"/>
<feature type="domain" description="5'-Nucleotidase C-terminal" evidence="5">
    <location>
        <begin position="360"/>
        <end position="555"/>
    </location>
</feature>
<reference evidence="6 7" key="1">
    <citation type="submission" date="2019-06" db="EMBL/GenBank/DDBJ databases">
        <authorList>
            <person name="Jiang L."/>
        </authorList>
    </citation>
    <scope>NUCLEOTIDE SEQUENCE [LARGE SCALE GENOMIC DNA]</scope>
    <source>
        <strain evidence="6 7">YIM 48858</strain>
    </source>
</reference>
<dbReference type="SUPFAM" id="SSF55816">
    <property type="entry name" value="5'-nucleotidase (syn. UDP-sugar hydrolase), C-terminal domain"/>
    <property type="match status" value="1"/>
</dbReference>
<comment type="caution">
    <text evidence="6">The sequence shown here is derived from an EMBL/GenBank/DDBJ whole genome shotgun (WGS) entry which is preliminary data.</text>
</comment>
<keyword evidence="3" id="KW-0378">Hydrolase</keyword>
<dbReference type="PROSITE" id="PS00785">
    <property type="entry name" value="5_NUCLEOTIDASE_1"/>
    <property type="match status" value="1"/>
</dbReference>